<organism evidence="3 4">
    <name type="scientific">Segatella copri</name>
    <dbReference type="NCBI Taxonomy" id="165179"/>
    <lineage>
        <taxon>Bacteria</taxon>
        <taxon>Pseudomonadati</taxon>
        <taxon>Bacteroidota</taxon>
        <taxon>Bacteroidia</taxon>
        <taxon>Bacteroidales</taxon>
        <taxon>Prevotellaceae</taxon>
        <taxon>Segatella</taxon>
    </lineage>
</organism>
<dbReference type="GO" id="GO:0009279">
    <property type="term" value="C:cell outer membrane"/>
    <property type="evidence" value="ECO:0007669"/>
    <property type="project" value="UniProtKB-SubCell"/>
</dbReference>
<sequence length="473" mass="53632">MKKMKQKLVYMVLLLGMVMGLASCDNYLNIEPKGKRIPKSLADYEAFLRYEYGTHRMPVLQTCYLLNDEYLTNSYASYYPMYKANYNWEEETDRAYWNSADESTYYVAYGTINTCNLILEDVPNTTEGTEKEKAEVMAYARVLRAMNYFNLANYYADTYEPSNAASKLSVPLITSSLQNAPYHQATIQEIYEFILNDLNTSVADLPDMGTTLLHPGKGAAYAMLARTYLQMMNYEKALEFADKALAINDKLVDWVGFYNDNKDVIGQEGVYPSLKTPLGFDSQDSYNFNYADNSSNSASAIFKIPVNRAAGFEEGDAYFLSNWKLRMMGAETYYQGLTNGYINLAGMRTVEQYLIKAECLARKKQLTDAMDVLNEVRKTYILPEKYQPLSASSVAEAIRYIRQAKDNQLIFSIVPFGDARRLNAEGTYARTLTKEIDGKQISLAPSSHLWTFPFPKGAIDNPGNGSFVQNVEK</sequence>
<feature type="domain" description="SusD-like N-terminal" evidence="2">
    <location>
        <begin position="43"/>
        <end position="229"/>
    </location>
</feature>
<protein>
    <submittedName>
        <fullName evidence="3">Starch-binding protein</fullName>
    </submittedName>
</protein>
<evidence type="ECO:0000256" key="1">
    <source>
        <dbReference type="PROSITE-ProRule" id="PRU00339"/>
    </source>
</evidence>
<name>A0A3E5E207_9BACT</name>
<dbReference type="InterPro" id="IPR033985">
    <property type="entry name" value="SusD-like_N"/>
</dbReference>
<dbReference type="EMBL" id="QRVA01000002">
    <property type="protein sequence ID" value="RGS19529.1"/>
    <property type="molecule type" value="Genomic_DNA"/>
</dbReference>
<dbReference type="InterPro" id="IPR011990">
    <property type="entry name" value="TPR-like_helical_dom_sf"/>
</dbReference>
<dbReference type="AlphaFoldDB" id="A0A3E5E207"/>
<proteinExistence type="predicted"/>
<reference evidence="3 4" key="1">
    <citation type="submission" date="2018-08" db="EMBL/GenBank/DDBJ databases">
        <title>A genome reference for cultivated species of the human gut microbiota.</title>
        <authorList>
            <person name="Zou Y."/>
            <person name="Xue W."/>
            <person name="Luo G."/>
        </authorList>
    </citation>
    <scope>NUCLEOTIDE SEQUENCE [LARGE SCALE GENOMIC DNA]</scope>
    <source>
        <strain evidence="3 4">AF24-12</strain>
    </source>
</reference>
<feature type="repeat" description="TPR" evidence="1">
    <location>
        <begin position="218"/>
        <end position="251"/>
    </location>
</feature>
<evidence type="ECO:0000313" key="4">
    <source>
        <dbReference type="Proteomes" id="UP000283872"/>
    </source>
</evidence>
<keyword evidence="1" id="KW-0802">TPR repeat</keyword>
<dbReference type="PROSITE" id="PS50005">
    <property type="entry name" value="TPR"/>
    <property type="match status" value="1"/>
</dbReference>
<dbReference type="SMART" id="SM00028">
    <property type="entry name" value="TPR"/>
    <property type="match status" value="1"/>
</dbReference>
<dbReference type="Proteomes" id="UP000283872">
    <property type="component" value="Unassembled WGS sequence"/>
</dbReference>
<accession>A0A3E5E207</accession>
<dbReference type="PROSITE" id="PS51257">
    <property type="entry name" value="PROKAR_LIPOPROTEIN"/>
    <property type="match status" value="1"/>
</dbReference>
<gene>
    <name evidence="3" type="ORF">DWY11_01935</name>
</gene>
<evidence type="ECO:0000259" key="2">
    <source>
        <dbReference type="Pfam" id="PF14322"/>
    </source>
</evidence>
<comment type="caution">
    <text evidence="3">The sequence shown here is derived from an EMBL/GenBank/DDBJ whole genome shotgun (WGS) entry which is preliminary data.</text>
</comment>
<dbReference type="Pfam" id="PF14322">
    <property type="entry name" value="SusD-like_3"/>
    <property type="match status" value="1"/>
</dbReference>
<dbReference type="Gene3D" id="1.25.40.390">
    <property type="match status" value="1"/>
</dbReference>
<dbReference type="InterPro" id="IPR019734">
    <property type="entry name" value="TPR_rpt"/>
</dbReference>
<evidence type="ECO:0000313" key="3">
    <source>
        <dbReference type="EMBL" id="RGS19529.1"/>
    </source>
</evidence>
<dbReference type="SUPFAM" id="SSF48452">
    <property type="entry name" value="TPR-like"/>
    <property type="match status" value="1"/>
</dbReference>